<comment type="caution">
    <text evidence="1">The sequence shown here is derived from an EMBL/GenBank/DDBJ whole genome shotgun (WGS) entry which is preliminary data.</text>
</comment>
<sequence>MLCDQMTPKERMEAYNKGQQIDRLPCVPIVGNTAAGVINAKVSEFKGNGKLLAKAILLLTRCLDTTS</sequence>
<gene>
    <name evidence="1" type="ORF">JCM21531_95</name>
</gene>
<evidence type="ECO:0000313" key="2">
    <source>
        <dbReference type="Proteomes" id="UP000019109"/>
    </source>
</evidence>
<keyword evidence="1" id="KW-0489">Methyltransferase</keyword>
<proteinExistence type="predicted"/>
<organism evidence="1 2">
    <name type="scientific">Acetivibrio straminisolvens JCM 21531</name>
    <dbReference type="NCBI Taxonomy" id="1294263"/>
    <lineage>
        <taxon>Bacteria</taxon>
        <taxon>Bacillati</taxon>
        <taxon>Bacillota</taxon>
        <taxon>Clostridia</taxon>
        <taxon>Eubacteriales</taxon>
        <taxon>Oscillospiraceae</taxon>
        <taxon>Acetivibrio</taxon>
    </lineage>
</organism>
<reference evidence="1" key="1">
    <citation type="journal article" date="2014" name="Genome Announc.">
        <title>Draft Genome Sequence of Clostridium straminisolvens Strain JCM 21531T, Isolated from a Cellulose-Degrading Bacterial Community.</title>
        <authorList>
            <person name="Yuki M."/>
            <person name="Oshima K."/>
            <person name="Suda W."/>
            <person name="Sakamoto M."/>
            <person name="Kitamura K."/>
            <person name="Iida T."/>
            <person name="Hattori M."/>
            <person name="Ohkuma M."/>
        </authorList>
    </citation>
    <scope>NUCLEOTIDE SEQUENCE [LARGE SCALE GENOMIC DNA]</scope>
    <source>
        <strain evidence="1">JCM 21531</strain>
    </source>
</reference>
<dbReference type="GO" id="GO:0008168">
    <property type="term" value="F:methyltransferase activity"/>
    <property type="evidence" value="ECO:0007669"/>
    <property type="project" value="UniProtKB-KW"/>
</dbReference>
<dbReference type="RefSeq" id="WP_243466955.1">
    <property type="nucleotide sequence ID" value="NZ_BAVR01000001.1"/>
</dbReference>
<dbReference type="Proteomes" id="UP000019109">
    <property type="component" value="Unassembled WGS sequence"/>
</dbReference>
<name>W4V0M0_9FIRM</name>
<keyword evidence="1" id="KW-0808">Transferase</keyword>
<evidence type="ECO:0000313" key="1">
    <source>
        <dbReference type="EMBL" id="GAE86771.1"/>
    </source>
</evidence>
<dbReference type="STRING" id="1294263.JCM21531_95"/>
<protein>
    <submittedName>
        <fullName evidence="1">Methylcobalamin methyltransferase MMP0830</fullName>
    </submittedName>
</protein>
<dbReference type="EMBL" id="BAVR01000001">
    <property type="protein sequence ID" value="GAE86771.1"/>
    <property type="molecule type" value="Genomic_DNA"/>
</dbReference>
<keyword evidence="2" id="KW-1185">Reference proteome</keyword>
<dbReference type="AlphaFoldDB" id="W4V0M0"/>
<dbReference type="GO" id="GO:0032259">
    <property type="term" value="P:methylation"/>
    <property type="evidence" value="ECO:0007669"/>
    <property type="project" value="UniProtKB-KW"/>
</dbReference>
<accession>W4V0M0</accession>